<dbReference type="AlphaFoldDB" id="A0A5J4QQK7"/>
<sequence length="24" mass="2766">MQADSAEYEYLLDNLFFANIDGPE</sequence>
<protein>
    <submittedName>
        <fullName evidence="1">Uncharacterized protein</fullName>
    </submittedName>
</protein>
<evidence type="ECO:0000313" key="1">
    <source>
        <dbReference type="EMBL" id="KAA6323575.1"/>
    </source>
</evidence>
<feature type="non-terminal residue" evidence="1">
    <location>
        <position position="24"/>
    </location>
</feature>
<reference evidence="1" key="1">
    <citation type="submission" date="2019-03" db="EMBL/GenBank/DDBJ databases">
        <title>Single cell metagenomics reveals metabolic interactions within the superorganism composed of flagellate Streblomastix strix and complex community of Bacteroidetes bacteria on its surface.</title>
        <authorList>
            <person name="Treitli S.C."/>
            <person name="Kolisko M."/>
            <person name="Husnik F."/>
            <person name="Keeling P."/>
            <person name="Hampl V."/>
        </authorList>
    </citation>
    <scope>NUCLEOTIDE SEQUENCE</scope>
    <source>
        <strain evidence="1">STM</strain>
    </source>
</reference>
<organism evidence="1">
    <name type="scientific">termite gut metagenome</name>
    <dbReference type="NCBI Taxonomy" id="433724"/>
    <lineage>
        <taxon>unclassified sequences</taxon>
        <taxon>metagenomes</taxon>
        <taxon>organismal metagenomes</taxon>
    </lineage>
</organism>
<name>A0A5J4QQK7_9ZZZZ</name>
<gene>
    <name evidence="1" type="ORF">EZS27_027003</name>
</gene>
<accession>A0A5J4QQK7</accession>
<proteinExistence type="predicted"/>
<dbReference type="EMBL" id="SNRY01002772">
    <property type="protein sequence ID" value="KAA6323575.1"/>
    <property type="molecule type" value="Genomic_DNA"/>
</dbReference>
<comment type="caution">
    <text evidence="1">The sequence shown here is derived from an EMBL/GenBank/DDBJ whole genome shotgun (WGS) entry which is preliminary data.</text>
</comment>